<keyword evidence="2" id="KW-1003">Cell membrane</keyword>
<dbReference type="InterPro" id="IPR011330">
    <property type="entry name" value="Glyco_hydro/deAcase_b/a-brl"/>
</dbReference>
<feature type="domain" description="LysM" evidence="11">
    <location>
        <begin position="391"/>
        <end position="436"/>
    </location>
</feature>
<keyword evidence="5" id="KW-0843">Virulence</keyword>
<dbReference type="Gene3D" id="3.10.350.10">
    <property type="entry name" value="LysM domain"/>
    <property type="match status" value="7"/>
</dbReference>
<dbReference type="PROSITE" id="PS51677">
    <property type="entry name" value="NODB"/>
    <property type="match status" value="1"/>
</dbReference>
<dbReference type="CDD" id="cd00118">
    <property type="entry name" value="LysM"/>
    <property type="match status" value="4"/>
</dbReference>
<sequence length="710" mass="74379">MARLSLAVLSVFLALFPSALAKNVARDANGVFSTCNHDFAFTWDDGPYEWTEEIVDEFDCMAGKTTLFVSGTTGGCIYSPDNVSRLRYAFEAGHQIASHAWRDVDMNSMTNAQIDEQIQRLDEAIIKILGVRPKVFRAPATLTSSSVISYIQSKHGKTIVTSDAPSNDAAQGATGSSVYAFFQSLAAGGASTRRISQSTETSQAALDGMDQGSVEVLATAGIRLVTVAQCLDINPYETVGSYGVRDSSWTCDGTWTAPATSTNCQQTYTAQAGENTCSKIAAKFSGLSGSDIYFANPSLNCQDIWQWTSICIPPASGTTTIPCSQTYATQPGENTCSKIATKFGTSAELVSAANRQVNCQDIWTGTPLCIPQATATTSSSTPGPTGTNGCSAYTAQAGDTCTKLATKFGTTVASIKASNPSWLNCDDIWANTPLTICVGSTSTSTSSASTSTSSGSACNAYTAQSGDTCTKLATKFGTTVDSIKASNPSWLNCDDIWANTPLTICAASGSTSTSSSSTSTSSSNGNNVCSSYSAQSGDNCTKLAAKFGTTVALIKSSNPSWLNCDDIWEWTPLTICVPAGATTSTPTDVQTSTSTSTSSSATSTATETCVTKYAAGDNETCITVATKFGLSATDIFNANNFLNCNSIWKFTPICIPPGGKGCTKTINSWPGATCANVATAYGTTESNVRFWNDFVDCNSIWTNTPLCVAH</sequence>
<evidence type="ECO:0000256" key="5">
    <source>
        <dbReference type="ARBA" id="ARBA00023026"/>
    </source>
</evidence>
<keyword evidence="6" id="KW-0472">Membrane</keyword>
<evidence type="ECO:0000259" key="10">
    <source>
        <dbReference type="PROSITE" id="PS51677"/>
    </source>
</evidence>
<dbReference type="AlphaFoldDB" id="G4TEG3"/>
<evidence type="ECO:0000256" key="1">
    <source>
        <dbReference type="ARBA" id="ARBA00004609"/>
    </source>
</evidence>
<feature type="signal peptide" evidence="9">
    <location>
        <begin position="1"/>
        <end position="21"/>
    </location>
</feature>
<feature type="domain" description="LysM" evidence="11">
    <location>
        <begin position="530"/>
        <end position="575"/>
    </location>
</feature>
<gene>
    <name evidence="12" type="ORF">PIIN_03655</name>
</gene>
<dbReference type="OMA" id="DIWANTP"/>
<evidence type="ECO:0000256" key="3">
    <source>
        <dbReference type="ARBA" id="ARBA00022622"/>
    </source>
</evidence>
<dbReference type="InterPro" id="IPR002509">
    <property type="entry name" value="NODB_dom"/>
</dbReference>
<feature type="domain" description="LysM" evidence="11">
    <location>
        <begin position="325"/>
        <end position="370"/>
    </location>
</feature>
<dbReference type="STRING" id="1109443.G4TEG3"/>
<dbReference type="InterPro" id="IPR052210">
    <property type="entry name" value="LysM1-like"/>
</dbReference>
<evidence type="ECO:0000256" key="2">
    <source>
        <dbReference type="ARBA" id="ARBA00022475"/>
    </source>
</evidence>
<dbReference type="OrthoDB" id="3251756at2759"/>
<evidence type="ECO:0000256" key="8">
    <source>
        <dbReference type="ARBA" id="ARBA00023316"/>
    </source>
</evidence>
<feature type="domain" description="NodB homology" evidence="10">
    <location>
        <begin position="37"/>
        <end position="225"/>
    </location>
</feature>
<keyword evidence="4" id="KW-0147">Chitin-binding</keyword>
<keyword evidence="3" id="KW-0336">GPI-anchor</keyword>
<dbReference type="Gene3D" id="3.20.20.370">
    <property type="entry name" value="Glycoside hydrolase/deacetylase"/>
    <property type="match status" value="1"/>
</dbReference>
<reference evidence="12 13" key="1">
    <citation type="journal article" date="2011" name="PLoS Pathog.">
        <title>Endophytic Life Strategies Decoded by Genome and Transcriptome Analyses of the Mutualistic Root Symbiont Piriformospora indica.</title>
        <authorList>
            <person name="Zuccaro A."/>
            <person name="Lahrmann U."/>
            <person name="Guldener U."/>
            <person name="Langen G."/>
            <person name="Pfiffi S."/>
            <person name="Biedenkopf D."/>
            <person name="Wong P."/>
            <person name="Samans B."/>
            <person name="Grimm C."/>
            <person name="Basiewicz M."/>
            <person name="Murat C."/>
            <person name="Martin F."/>
            <person name="Kogel K.H."/>
        </authorList>
    </citation>
    <scope>NUCLEOTIDE SEQUENCE [LARGE SCALE GENOMIC DNA]</scope>
    <source>
        <strain evidence="12 13">DSM 11827</strain>
    </source>
</reference>
<dbReference type="SUPFAM" id="SSF54106">
    <property type="entry name" value="LysM domain"/>
    <property type="match status" value="3"/>
</dbReference>
<dbReference type="SUPFAM" id="SSF88713">
    <property type="entry name" value="Glycoside hydrolase/deacetylase"/>
    <property type="match status" value="1"/>
</dbReference>
<evidence type="ECO:0000313" key="13">
    <source>
        <dbReference type="Proteomes" id="UP000007148"/>
    </source>
</evidence>
<keyword evidence="13" id="KW-1185">Reference proteome</keyword>
<keyword evidence="3" id="KW-0325">Glycoprotein</keyword>
<evidence type="ECO:0000313" key="12">
    <source>
        <dbReference type="EMBL" id="CCA69714.1"/>
    </source>
</evidence>
<dbReference type="EMBL" id="CAFZ01000061">
    <property type="protein sequence ID" value="CCA69714.1"/>
    <property type="molecule type" value="Genomic_DNA"/>
</dbReference>
<dbReference type="InterPro" id="IPR018392">
    <property type="entry name" value="LysM"/>
</dbReference>
<name>G4TEG3_SERID</name>
<dbReference type="eggNOG" id="KOG2806">
    <property type="taxonomic scope" value="Eukaryota"/>
</dbReference>
<dbReference type="Pfam" id="PF01476">
    <property type="entry name" value="LysM"/>
    <property type="match status" value="6"/>
</dbReference>
<dbReference type="PANTHER" id="PTHR34997">
    <property type="entry name" value="AM15"/>
    <property type="match status" value="1"/>
</dbReference>
<dbReference type="GO" id="GO:0098552">
    <property type="term" value="C:side of membrane"/>
    <property type="evidence" value="ECO:0007669"/>
    <property type="project" value="UniProtKB-KW"/>
</dbReference>
<dbReference type="InterPro" id="IPR036779">
    <property type="entry name" value="LysM_dom_sf"/>
</dbReference>
<dbReference type="SMART" id="SM00257">
    <property type="entry name" value="LysM"/>
    <property type="match status" value="6"/>
</dbReference>
<evidence type="ECO:0000259" key="11">
    <source>
        <dbReference type="PROSITE" id="PS51782"/>
    </source>
</evidence>
<dbReference type="GO" id="GO:0005975">
    <property type="term" value="P:carbohydrate metabolic process"/>
    <property type="evidence" value="ECO:0007669"/>
    <property type="project" value="InterPro"/>
</dbReference>
<keyword evidence="8" id="KW-0961">Cell wall biogenesis/degradation</keyword>
<dbReference type="PROSITE" id="PS51782">
    <property type="entry name" value="LYSM"/>
    <property type="match status" value="7"/>
</dbReference>
<keyword evidence="7" id="KW-0449">Lipoprotein</keyword>
<feature type="domain" description="LysM" evidence="11">
    <location>
        <begin position="459"/>
        <end position="504"/>
    </location>
</feature>
<feature type="chain" id="PRO_5003468671" evidence="9">
    <location>
        <begin position="22"/>
        <end position="710"/>
    </location>
</feature>
<feature type="domain" description="LysM" evidence="11">
    <location>
        <begin position="266"/>
        <end position="312"/>
    </location>
</feature>
<organism evidence="12 13">
    <name type="scientific">Serendipita indica (strain DSM 11827)</name>
    <name type="common">Root endophyte fungus</name>
    <name type="synonym">Piriformospora indica</name>
    <dbReference type="NCBI Taxonomy" id="1109443"/>
    <lineage>
        <taxon>Eukaryota</taxon>
        <taxon>Fungi</taxon>
        <taxon>Dikarya</taxon>
        <taxon>Basidiomycota</taxon>
        <taxon>Agaricomycotina</taxon>
        <taxon>Agaricomycetes</taxon>
        <taxon>Sebacinales</taxon>
        <taxon>Serendipitaceae</taxon>
        <taxon>Serendipita</taxon>
    </lineage>
</organism>
<evidence type="ECO:0000256" key="9">
    <source>
        <dbReference type="SAM" id="SignalP"/>
    </source>
</evidence>
<evidence type="ECO:0000256" key="6">
    <source>
        <dbReference type="ARBA" id="ARBA00023136"/>
    </source>
</evidence>
<feature type="domain" description="LysM" evidence="11">
    <location>
        <begin position="611"/>
        <end position="655"/>
    </location>
</feature>
<proteinExistence type="predicted"/>
<dbReference type="GO" id="GO:0005886">
    <property type="term" value="C:plasma membrane"/>
    <property type="evidence" value="ECO:0007669"/>
    <property type="project" value="UniProtKB-SubCell"/>
</dbReference>
<keyword evidence="9" id="KW-0732">Signal</keyword>
<comment type="caution">
    <text evidence="12">The sequence shown here is derived from an EMBL/GenBank/DDBJ whole genome shotgun (WGS) entry which is preliminary data.</text>
</comment>
<dbReference type="HOGENOM" id="CLU_024004_0_0_1"/>
<dbReference type="GO" id="GO:0008061">
    <property type="term" value="F:chitin binding"/>
    <property type="evidence" value="ECO:0007669"/>
    <property type="project" value="UniProtKB-KW"/>
</dbReference>
<feature type="domain" description="LysM" evidence="11">
    <location>
        <begin position="664"/>
        <end position="708"/>
    </location>
</feature>
<dbReference type="PANTHER" id="PTHR34997:SF1">
    <property type="entry name" value="PEPTIDOGLYCAN-BINDING LYSIN DOMAIN"/>
    <property type="match status" value="1"/>
</dbReference>
<dbReference type="Proteomes" id="UP000007148">
    <property type="component" value="Unassembled WGS sequence"/>
</dbReference>
<evidence type="ECO:0000256" key="4">
    <source>
        <dbReference type="ARBA" id="ARBA00022669"/>
    </source>
</evidence>
<dbReference type="InParanoid" id="G4TEG3"/>
<dbReference type="GO" id="GO:0016810">
    <property type="term" value="F:hydrolase activity, acting on carbon-nitrogen (but not peptide) bonds"/>
    <property type="evidence" value="ECO:0007669"/>
    <property type="project" value="InterPro"/>
</dbReference>
<accession>G4TEG3</accession>
<comment type="subcellular location">
    <subcellularLocation>
        <location evidence="1">Cell membrane</location>
        <topology evidence="1">Lipid-anchor</topology>
        <topology evidence="1">GPI-anchor</topology>
    </subcellularLocation>
</comment>
<dbReference type="GO" id="GO:0071555">
    <property type="term" value="P:cell wall organization"/>
    <property type="evidence" value="ECO:0007669"/>
    <property type="project" value="UniProtKB-KW"/>
</dbReference>
<protein>
    <submittedName>
        <fullName evidence="12">Related to deacetylase</fullName>
    </submittedName>
</protein>
<evidence type="ECO:0000256" key="7">
    <source>
        <dbReference type="ARBA" id="ARBA00023288"/>
    </source>
</evidence>
<dbReference type="Pfam" id="PF01522">
    <property type="entry name" value="Polysacc_deac_1"/>
    <property type="match status" value="1"/>
</dbReference>